<evidence type="ECO:0000313" key="2">
    <source>
        <dbReference type="EMBL" id="OAN49013.1"/>
    </source>
</evidence>
<keyword evidence="3" id="KW-1185">Reference proteome</keyword>
<evidence type="ECO:0000313" key="3">
    <source>
        <dbReference type="Proteomes" id="UP000078287"/>
    </source>
</evidence>
<reference evidence="2 3" key="1">
    <citation type="submission" date="2016-04" db="EMBL/GenBank/DDBJ databases">
        <title>Chloroflexus islandicus sp. nov., a thermophilic filamentous anoxygenic phototrophic bacterium from geyser Strokkur (Iceland).</title>
        <authorList>
            <person name="Gaisin V.A."/>
            <person name="Kalashnikov A.M."/>
            <person name="Sukhacheva M.V."/>
            <person name="Grouzdev D.S."/>
            <person name="Ivanov T.M."/>
            <person name="Kuznetsov B."/>
            <person name="Gorlenko V.M."/>
        </authorList>
    </citation>
    <scope>NUCLEOTIDE SEQUENCE [LARGE SCALE GENOMIC DNA]</scope>
    <source>
        <strain evidence="3">isl-2</strain>
    </source>
</reference>
<gene>
    <name evidence="2" type="ORF">A6A03_06815</name>
</gene>
<name>A0A178MKB9_9CHLR</name>
<keyword evidence="1" id="KW-0472">Membrane</keyword>
<feature type="transmembrane region" description="Helical" evidence="1">
    <location>
        <begin position="121"/>
        <end position="143"/>
    </location>
</feature>
<keyword evidence="1" id="KW-0812">Transmembrane</keyword>
<evidence type="ECO:0000256" key="1">
    <source>
        <dbReference type="SAM" id="Phobius"/>
    </source>
</evidence>
<organism evidence="2 3">
    <name type="scientific">Chloroflexus islandicus</name>
    <dbReference type="NCBI Taxonomy" id="1707952"/>
    <lineage>
        <taxon>Bacteria</taxon>
        <taxon>Bacillati</taxon>
        <taxon>Chloroflexota</taxon>
        <taxon>Chloroflexia</taxon>
        <taxon>Chloroflexales</taxon>
        <taxon>Chloroflexineae</taxon>
        <taxon>Chloroflexaceae</taxon>
        <taxon>Chloroflexus</taxon>
    </lineage>
</organism>
<dbReference type="Proteomes" id="UP000078287">
    <property type="component" value="Unassembled WGS sequence"/>
</dbReference>
<feature type="transmembrane region" description="Helical" evidence="1">
    <location>
        <begin position="57"/>
        <end position="76"/>
    </location>
</feature>
<dbReference type="EMBL" id="LWQS01000021">
    <property type="protein sequence ID" value="OAN49013.1"/>
    <property type="molecule type" value="Genomic_DNA"/>
</dbReference>
<feature type="transmembrane region" description="Helical" evidence="1">
    <location>
        <begin position="20"/>
        <end position="50"/>
    </location>
</feature>
<dbReference type="RefSeq" id="WP_066782553.1">
    <property type="nucleotide sequence ID" value="NZ_LWQS01000021.1"/>
</dbReference>
<feature type="transmembrane region" description="Helical" evidence="1">
    <location>
        <begin position="88"/>
        <end position="109"/>
    </location>
</feature>
<sequence length="172" mass="18171">MATETTMTETRNRSVVGMVLIALGIVLLLGYVIDTGLLVMPMMAIIFAIAGIRKREAGWFVPAGIIGGIGLGTVLIETLPLVDPVAGGVFLLSFAAGWASIPLLSALFANEKVWWPFIPGGVMAVIGSLILIGEGGMTLLDLIFNRAGWVWPLVLIAIGVALLLRTTDRGNE</sequence>
<comment type="caution">
    <text evidence="2">The sequence shown here is derived from an EMBL/GenBank/DDBJ whole genome shotgun (WGS) entry which is preliminary data.</text>
</comment>
<accession>A0A178MKB9</accession>
<dbReference type="AlphaFoldDB" id="A0A178MKB9"/>
<protein>
    <recommendedName>
        <fullName evidence="4">DUF5668 domain-containing protein</fullName>
    </recommendedName>
</protein>
<feature type="transmembrane region" description="Helical" evidence="1">
    <location>
        <begin position="149"/>
        <end position="167"/>
    </location>
</feature>
<keyword evidence="1" id="KW-1133">Transmembrane helix</keyword>
<evidence type="ECO:0008006" key="4">
    <source>
        <dbReference type="Google" id="ProtNLM"/>
    </source>
</evidence>
<dbReference type="OrthoDB" id="159622at2"/>
<proteinExistence type="predicted"/>